<dbReference type="RefSeq" id="WP_004617864.1">
    <property type="nucleotide sequence ID" value="NZ_ACXX02000003.1"/>
</dbReference>
<reference evidence="2" key="2">
    <citation type="submission" date="2011-01" db="EMBL/GenBank/DDBJ databases">
        <title>The Non-contiguous Finished genome of Clostridium papyrosolvens.</title>
        <authorList>
            <person name="Lucas S."/>
            <person name="Copeland A."/>
            <person name="Lapidus A."/>
            <person name="Cheng J.-F."/>
            <person name="Goodwin L."/>
            <person name="Pitluck S."/>
            <person name="Misra M."/>
            <person name="Chertkov O."/>
            <person name="Detter J.C."/>
            <person name="Han C."/>
            <person name="Tapia R."/>
            <person name="Land M."/>
            <person name="Hauser L."/>
            <person name="Kyrpides N."/>
            <person name="Ivanova N."/>
            <person name="Pagani I."/>
            <person name="Mouttaki H."/>
            <person name="He Z."/>
            <person name="Zhou J."/>
            <person name="Hemme C.L."/>
            <person name="Woyke T."/>
        </authorList>
    </citation>
    <scope>NUCLEOTIDE SEQUENCE [LARGE SCALE GENOMIC DNA]</scope>
    <source>
        <strain evidence="2">DSM 2782</strain>
    </source>
</reference>
<dbReference type="EMBL" id="ACXX02000003">
    <property type="protein sequence ID" value="EGD48660.1"/>
    <property type="molecule type" value="Genomic_DNA"/>
</dbReference>
<dbReference type="InterPro" id="IPR001173">
    <property type="entry name" value="Glyco_trans_2-like"/>
</dbReference>
<dbReference type="Gene3D" id="3.90.550.10">
    <property type="entry name" value="Spore Coat Polysaccharide Biosynthesis Protein SpsA, Chain A"/>
    <property type="match status" value="1"/>
</dbReference>
<comment type="caution">
    <text evidence="2">The sequence shown here is derived from an EMBL/GenBank/DDBJ whole genome shotgun (WGS) entry which is preliminary data.</text>
</comment>
<keyword evidence="2" id="KW-0808">Transferase</keyword>
<gene>
    <name evidence="2" type="ORF">Cpap_3083</name>
</gene>
<dbReference type="InterPro" id="IPR029044">
    <property type="entry name" value="Nucleotide-diphossugar_trans"/>
</dbReference>
<dbReference type="PANTHER" id="PTHR22916">
    <property type="entry name" value="GLYCOSYLTRANSFERASE"/>
    <property type="match status" value="1"/>
</dbReference>
<dbReference type="OrthoDB" id="9815829at2"/>
<sequence length="280" mass="32372">MNKSHDYPKVSVIIPVYNTEKYLAKCLESVIKQTYKNIEIIAVDDGSEDNSFRILNEYSKKDSRIKVFQNEVNRGVSHTLNHALKHSTGQIIARMDSDNIMVIDRIEKQVAFLMDNPECIVVGGQETYIDEDDKIIGGTRFPLSDKEIKKKFFSFQPIADPASMYNFSKIPPEVFYFDESLTVAEGLDLYFRLFKYGKFANIEDSIILYRQRQNSLISTDIKRTFKFISIVRKRAKKQYGIRPPFMAGIINFCQKIITSILPIWIAVKINDVIKKLTVRV</sequence>
<protein>
    <submittedName>
        <fullName evidence="2">Glycosyl transferase family 2</fullName>
    </submittedName>
</protein>
<dbReference type="CDD" id="cd00761">
    <property type="entry name" value="Glyco_tranf_GTA_type"/>
    <property type="match status" value="1"/>
</dbReference>
<name>F1TAW7_9FIRM</name>
<dbReference type="GO" id="GO:0016758">
    <property type="term" value="F:hexosyltransferase activity"/>
    <property type="evidence" value="ECO:0007669"/>
    <property type="project" value="UniProtKB-ARBA"/>
</dbReference>
<accession>F1TAW7</accession>
<dbReference type="Pfam" id="PF00535">
    <property type="entry name" value="Glycos_transf_2"/>
    <property type="match status" value="1"/>
</dbReference>
<evidence type="ECO:0000313" key="2">
    <source>
        <dbReference type="EMBL" id="EGD48660.1"/>
    </source>
</evidence>
<feature type="domain" description="Glycosyltransferase 2-like" evidence="1">
    <location>
        <begin position="11"/>
        <end position="156"/>
    </location>
</feature>
<organism evidence="2 3">
    <name type="scientific">Ruminiclostridium papyrosolvens DSM 2782</name>
    <dbReference type="NCBI Taxonomy" id="588581"/>
    <lineage>
        <taxon>Bacteria</taxon>
        <taxon>Bacillati</taxon>
        <taxon>Bacillota</taxon>
        <taxon>Clostridia</taxon>
        <taxon>Eubacteriales</taxon>
        <taxon>Oscillospiraceae</taxon>
        <taxon>Ruminiclostridium</taxon>
    </lineage>
</organism>
<proteinExistence type="predicted"/>
<evidence type="ECO:0000259" key="1">
    <source>
        <dbReference type="Pfam" id="PF00535"/>
    </source>
</evidence>
<dbReference type="eggNOG" id="COG1216">
    <property type="taxonomic scope" value="Bacteria"/>
</dbReference>
<dbReference type="SUPFAM" id="SSF53448">
    <property type="entry name" value="Nucleotide-diphospho-sugar transferases"/>
    <property type="match status" value="1"/>
</dbReference>
<reference evidence="2" key="1">
    <citation type="submission" date="2009-07" db="EMBL/GenBank/DDBJ databases">
        <authorList>
            <consortium name="US DOE Joint Genome Institute (JGI-PGF)"/>
            <person name="Lucas S."/>
            <person name="Copeland A."/>
            <person name="Lapidus A."/>
            <person name="Glavina del Rio T."/>
            <person name="Tice H."/>
            <person name="Bruce D."/>
            <person name="Goodwin L."/>
            <person name="Pitluck S."/>
            <person name="Larimer F."/>
            <person name="Land M.L."/>
            <person name="Mouttaki H."/>
            <person name="He Z."/>
            <person name="Zhou J."/>
            <person name="Hemme C.L."/>
        </authorList>
    </citation>
    <scope>NUCLEOTIDE SEQUENCE [LARGE SCALE GENOMIC DNA]</scope>
    <source>
        <strain evidence="2">DSM 2782</strain>
    </source>
</reference>
<dbReference type="STRING" id="588581.Cpap_3083"/>
<evidence type="ECO:0000313" key="3">
    <source>
        <dbReference type="Proteomes" id="UP000003860"/>
    </source>
</evidence>
<dbReference type="PANTHER" id="PTHR22916:SF3">
    <property type="entry name" value="UDP-GLCNAC:BETAGAL BETA-1,3-N-ACETYLGLUCOSAMINYLTRANSFERASE-LIKE PROTEIN 1"/>
    <property type="match status" value="1"/>
</dbReference>
<dbReference type="AlphaFoldDB" id="F1TAW7"/>
<dbReference type="Proteomes" id="UP000003860">
    <property type="component" value="Unassembled WGS sequence"/>
</dbReference>
<keyword evidence="3" id="KW-1185">Reference proteome</keyword>